<keyword evidence="3" id="KW-1185">Reference proteome</keyword>
<organism evidence="2 3">
    <name type="scientific">Ataeniobius toweri</name>
    <dbReference type="NCBI Taxonomy" id="208326"/>
    <lineage>
        <taxon>Eukaryota</taxon>
        <taxon>Metazoa</taxon>
        <taxon>Chordata</taxon>
        <taxon>Craniata</taxon>
        <taxon>Vertebrata</taxon>
        <taxon>Euteleostomi</taxon>
        <taxon>Actinopterygii</taxon>
        <taxon>Neopterygii</taxon>
        <taxon>Teleostei</taxon>
        <taxon>Neoteleostei</taxon>
        <taxon>Acanthomorphata</taxon>
        <taxon>Ovalentaria</taxon>
        <taxon>Atherinomorphae</taxon>
        <taxon>Cyprinodontiformes</taxon>
        <taxon>Goodeidae</taxon>
        <taxon>Ataeniobius</taxon>
    </lineage>
</organism>
<dbReference type="InterPro" id="IPR018391">
    <property type="entry name" value="PQQ_b-propeller_rpt"/>
</dbReference>
<dbReference type="SMART" id="SM00564">
    <property type="entry name" value="PQQ"/>
    <property type="match status" value="1"/>
</dbReference>
<accession>A0ABU7C851</accession>
<name>A0ABU7C851_9TELE</name>
<dbReference type="SUPFAM" id="SSF50998">
    <property type="entry name" value="Quinoprotein alcohol dehydrogenase-like"/>
    <property type="match status" value="1"/>
</dbReference>
<dbReference type="InterPro" id="IPR011047">
    <property type="entry name" value="Quinoprotein_ADH-like_sf"/>
</dbReference>
<evidence type="ECO:0000313" key="2">
    <source>
        <dbReference type="EMBL" id="MED6259131.1"/>
    </source>
</evidence>
<dbReference type="Proteomes" id="UP001345963">
    <property type="component" value="Unassembled WGS sequence"/>
</dbReference>
<sequence>MKPRVLGVMKGLGRLLLSLLLLSCENKLLQVGGVRSVTLPESLLFVSTLDGSLHAVSKQTGDIKWTLREDPVIQVPNYLAE</sequence>
<feature type="signal peptide" evidence="1">
    <location>
        <begin position="1"/>
        <end position="26"/>
    </location>
</feature>
<keyword evidence="2" id="KW-0808">Transferase</keyword>
<keyword evidence="1" id="KW-0732">Signal</keyword>
<evidence type="ECO:0000256" key="1">
    <source>
        <dbReference type="SAM" id="SignalP"/>
    </source>
</evidence>
<dbReference type="EMBL" id="JAHUTI010082284">
    <property type="protein sequence ID" value="MED6259131.1"/>
    <property type="molecule type" value="Genomic_DNA"/>
</dbReference>
<evidence type="ECO:0000313" key="3">
    <source>
        <dbReference type="Proteomes" id="UP001345963"/>
    </source>
</evidence>
<dbReference type="GO" id="GO:0016301">
    <property type="term" value="F:kinase activity"/>
    <property type="evidence" value="ECO:0007669"/>
    <property type="project" value="UniProtKB-KW"/>
</dbReference>
<reference evidence="2 3" key="1">
    <citation type="submission" date="2021-07" db="EMBL/GenBank/DDBJ databases">
        <authorList>
            <person name="Palmer J.M."/>
        </authorList>
    </citation>
    <scope>NUCLEOTIDE SEQUENCE [LARGE SCALE GENOMIC DNA]</scope>
    <source>
        <strain evidence="2 3">AT_MEX2019</strain>
        <tissue evidence="2">Muscle</tissue>
    </source>
</reference>
<protein>
    <submittedName>
        <fullName evidence="2">Serine/threonine-protein kinase/endoribonuclease IRE1</fullName>
    </submittedName>
</protein>
<feature type="chain" id="PRO_5045490981" evidence="1">
    <location>
        <begin position="27"/>
        <end position="81"/>
    </location>
</feature>
<proteinExistence type="predicted"/>
<keyword evidence="2" id="KW-0418">Kinase</keyword>
<gene>
    <name evidence="2" type="primary">ERN1_2</name>
    <name evidence="2" type="ORF">ATANTOWER_017452</name>
</gene>
<comment type="caution">
    <text evidence="2">The sequence shown here is derived from an EMBL/GenBank/DDBJ whole genome shotgun (WGS) entry which is preliminary data.</text>
</comment>